<gene>
    <name evidence="5" type="ORF">NCGR_LOCUS7696</name>
</gene>
<accession>A0A811MWF4</accession>
<dbReference type="AlphaFoldDB" id="A0A811MWF4"/>
<evidence type="ECO:0000256" key="2">
    <source>
        <dbReference type="ARBA" id="ARBA00023155"/>
    </source>
</evidence>
<dbReference type="Gene3D" id="1.10.10.60">
    <property type="entry name" value="Homeodomain-like"/>
    <property type="match status" value="1"/>
</dbReference>
<protein>
    <submittedName>
        <fullName evidence="5">Uncharacterized protein</fullName>
    </submittedName>
</protein>
<name>A0A811MWF4_9POAL</name>
<dbReference type="Proteomes" id="UP000604825">
    <property type="component" value="Unassembled WGS sequence"/>
</dbReference>
<feature type="region of interest" description="Disordered" evidence="4">
    <location>
        <begin position="190"/>
        <end position="209"/>
    </location>
</feature>
<sequence length="235" mass="24158">MQVSNWFINARVRLWKPMVEEMYSEEMKDPQQEGGGACSNANNSVNTSSYAYELGQQQLGHGGASGVDGGGGERKPTRAQLVHDAGSLASVVSIGSSRQDQQQQISSINFGMMDHLDFDAYNDDPAAAGGPAGGFGGGGSGGVSLTLGLQQHADDPHGGVNIAFAAAPSAAHEFLFMAGGGEQQMVAGGAVHPSHGHGHHSQFSASMQGDGVASSHYHRGLSAATGFQLLHDLAG</sequence>
<evidence type="ECO:0000256" key="3">
    <source>
        <dbReference type="ARBA" id="ARBA00023242"/>
    </source>
</evidence>
<keyword evidence="1" id="KW-0238">DNA-binding</keyword>
<comment type="caution">
    <text evidence="5">The sequence shown here is derived from an EMBL/GenBank/DDBJ whole genome shotgun (WGS) entry which is preliminary data.</text>
</comment>
<dbReference type="EMBL" id="CAJGYO010000002">
    <property type="protein sequence ID" value="CAD6211780.1"/>
    <property type="molecule type" value="Genomic_DNA"/>
</dbReference>
<evidence type="ECO:0000313" key="6">
    <source>
        <dbReference type="Proteomes" id="UP000604825"/>
    </source>
</evidence>
<evidence type="ECO:0000256" key="1">
    <source>
        <dbReference type="ARBA" id="ARBA00023125"/>
    </source>
</evidence>
<dbReference type="InterPro" id="IPR050224">
    <property type="entry name" value="TALE_homeobox"/>
</dbReference>
<keyword evidence="6" id="KW-1185">Reference proteome</keyword>
<dbReference type="OrthoDB" id="10056939at2759"/>
<reference evidence="5" key="1">
    <citation type="submission" date="2020-10" db="EMBL/GenBank/DDBJ databases">
        <authorList>
            <person name="Han B."/>
            <person name="Lu T."/>
            <person name="Zhao Q."/>
            <person name="Huang X."/>
            <person name="Zhao Y."/>
        </authorList>
    </citation>
    <scope>NUCLEOTIDE SEQUENCE</scope>
</reference>
<proteinExistence type="predicted"/>
<dbReference type="GO" id="GO:0003677">
    <property type="term" value="F:DNA binding"/>
    <property type="evidence" value="ECO:0007669"/>
    <property type="project" value="UniProtKB-KW"/>
</dbReference>
<evidence type="ECO:0000313" key="5">
    <source>
        <dbReference type="EMBL" id="CAD6211780.1"/>
    </source>
</evidence>
<organism evidence="5 6">
    <name type="scientific">Miscanthus lutarioriparius</name>
    <dbReference type="NCBI Taxonomy" id="422564"/>
    <lineage>
        <taxon>Eukaryota</taxon>
        <taxon>Viridiplantae</taxon>
        <taxon>Streptophyta</taxon>
        <taxon>Embryophyta</taxon>
        <taxon>Tracheophyta</taxon>
        <taxon>Spermatophyta</taxon>
        <taxon>Magnoliopsida</taxon>
        <taxon>Liliopsida</taxon>
        <taxon>Poales</taxon>
        <taxon>Poaceae</taxon>
        <taxon>PACMAD clade</taxon>
        <taxon>Panicoideae</taxon>
        <taxon>Andropogonodae</taxon>
        <taxon>Andropogoneae</taxon>
        <taxon>Saccharinae</taxon>
        <taxon>Miscanthus</taxon>
    </lineage>
</organism>
<evidence type="ECO:0000256" key="4">
    <source>
        <dbReference type="SAM" id="MobiDB-lite"/>
    </source>
</evidence>
<dbReference type="PANTHER" id="PTHR11850">
    <property type="entry name" value="HOMEOBOX PROTEIN TRANSCRIPTION FACTORS"/>
    <property type="match status" value="1"/>
</dbReference>
<keyword evidence="2" id="KW-0371">Homeobox</keyword>
<keyword evidence="3" id="KW-0539">Nucleus</keyword>